<accession>A0A835DD98</accession>
<evidence type="ECO:0000313" key="3">
    <source>
        <dbReference type="EMBL" id="KAF8399178.1"/>
    </source>
</evidence>
<evidence type="ECO:0000313" key="4">
    <source>
        <dbReference type="Proteomes" id="UP000655225"/>
    </source>
</evidence>
<sequence length="573" mass="64592">MFSSRSRSSPFFSIDNRYVVHRCDVSIISSSNLFMNFHKSRHRRVCLSASVVEKKLEVSWFPPDENASDDYGGWAIAETLVEKKKGSPAFLLAGIGSSIAVLLTAIAYFSLTRKGFKFQFNTPLHALHGVLMPSDSIADQSITTDSNASVANTVVSEASPECITSTISETQASVPKLERLIIPVVADSTQLEALSVLKKLKILEDDVKADELCTRREYARWLVKANSLLERNLKHRIVPSILLSGSVVGAFDDVSTEDPDFCSIQALAEAGIVLSKLSGNNSSFFELDDSKGQGRVDFLPERFITRLDLINWKAQLEYPFMPGIEEKISRTKVDFMDVKGISSDASRELFMDMLAGDKSILRKVFGQSKRLQPSKPATKAQAAVALTSGRMTEAIHTELSRLVVENSLRQAEIEEIRSELLLRGEIQRFWDEKLNKQQARGLVVERDFLAAVHDLEQEKVVREKSLSDYLKETAALDCQKQLLLSLKEEVNEMSKRLMCERANFMVEQQTLEAKLIDLQSKQEGMFDAKSILEAEKEALRILRSWIEDEARKSQARAKVLEEVRRRWNWDDQS</sequence>
<keyword evidence="2" id="KW-0812">Transmembrane</keyword>
<name>A0A835DD98_TETSI</name>
<dbReference type="Proteomes" id="UP000655225">
    <property type="component" value="Unassembled WGS sequence"/>
</dbReference>
<keyword evidence="2" id="KW-1133">Transmembrane helix</keyword>
<dbReference type="EMBL" id="JABCRI010000010">
    <property type="protein sequence ID" value="KAF8399178.1"/>
    <property type="molecule type" value="Genomic_DNA"/>
</dbReference>
<organism evidence="3 4">
    <name type="scientific">Tetracentron sinense</name>
    <name type="common">Spur-leaf</name>
    <dbReference type="NCBI Taxonomy" id="13715"/>
    <lineage>
        <taxon>Eukaryota</taxon>
        <taxon>Viridiplantae</taxon>
        <taxon>Streptophyta</taxon>
        <taxon>Embryophyta</taxon>
        <taxon>Tracheophyta</taxon>
        <taxon>Spermatophyta</taxon>
        <taxon>Magnoliopsida</taxon>
        <taxon>Trochodendrales</taxon>
        <taxon>Trochodendraceae</taxon>
        <taxon>Tetracentron</taxon>
    </lineage>
</organism>
<proteinExistence type="predicted"/>
<reference evidence="3 4" key="1">
    <citation type="submission" date="2020-04" db="EMBL/GenBank/DDBJ databases">
        <title>Plant Genome Project.</title>
        <authorList>
            <person name="Zhang R.-G."/>
        </authorList>
    </citation>
    <scope>NUCLEOTIDE SEQUENCE [LARGE SCALE GENOMIC DNA]</scope>
    <source>
        <strain evidence="3">YNK0</strain>
        <tissue evidence="3">Leaf</tissue>
    </source>
</reference>
<keyword evidence="1" id="KW-0175">Coiled coil</keyword>
<feature type="transmembrane region" description="Helical" evidence="2">
    <location>
        <begin position="89"/>
        <end position="111"/>
    </location>
</feature>
<feature type="coiled-coil region" evidence="1">
    <location>
        <begin position="476"/>
        <end position="503"/>
    </location>
</feature>
<dbReference type="OrthoDB" id="1931230at2759"/>
<comment type="caution">
    <text evidence="3">The sequence shown here is derived from an EMBL/GenBank/DDBJ whole genome shotgun (WGS) entry which is preliminary data.</text>
</comment>
<dbReference type="PANTHER" id="PTHR33740:SF1">
    <property type="entry name" value="SLH DOMAIN PROTEIN"/>
    <property type="match status" value="1"/>
</dbReference>
<dbReference type="AlphaFoldDB" id="A0A835DD98"/>
<gene>
    <name evidence="3" type="ORF">HHK36_015043</name>
</gene>
<evidence type="ECO:0000256" key="1">
    <source>
        <dbReference type="SAM" id="Coils"/>
    </source>
</evidence>
<keyword evidence="2" id="KW-0472">Membrane</keyword>
<dbReference type="OMA" id="CFSNPLH"/>
<protein>
    <recommendedName>
        <fullName evidence="5">SLH domain-containing protein</fullName>
    </recommendedName>
</protein>
<dbReference type="PANTHER" id="PTHR33740">
    <property type="entry name" value="GPI-ANCHORED ADHESIN-LIKE PROTEIN"/>
    <property type="match status" value="1"/>
</dbReference>
<evidence type="ECO:0008006" key="5">
    <source>
        <dbReference type="Google" id="ProtNLM"/>
    </source>
</evidence>
<evidence type="ECO:0000256" key="2">
    <source>
        <dbReference type="SAM" id="Phobius"/>
    </source>
</evidence>
<keyword evidence="4" id="KW-1185">Reference proteome</keyword>